<comment type="caution">
    <text evidence="1">The sequence shown here is derived from an EMBL/GenBank/DDBJ whole genome shotgun (WGS) entry which is preliminary data.</text>
</comment>
<dbReference type="EMBL" id="CAJVPU010001691">
    <property type="protein sequence ID" value="CAG8486343.1"/>
    <property type="molecule type" value="Genomic_DNA"/>
</dbReference>
<evidence type="ECO:0000313" key="1">
    <source>
        <dbReference type="EMBL" id="CAG8486343.1"/>
    </source>
</evidence>
<sequence>DMSKTFPMSTFLGIDLSTTFHQTFDYVFQQSISSSKFRNNQFDTHLREIFRVVKPGGWIEIFGTPTEIINAEPTSKKFVNSMRKCFQSNGLDPNLVYTYPNKLRSLNIKTIQVVEVQYYLSNHNKILENQESGLLLKTAESLRVMLKIVVGYTDEEYDAILRETWQ</sequence>
<proteinExistence type="predicted"/>
<organism evidence="1 2">
    <name type="scientific">Dentiscutata heterogama</name>
    <dbReference type="NCBI Taxonomy" id="1316150"/>
    <lineage>
        <taxon>Eukaryota</taxon>
        <taxon>Fungi</taxon>
        <taxon>Fungi incertae sedis</taxon>
        <taxon>Mucoromycota</taxon>
        <taxon>Glomeromycotina</taxon>
        <taxon>Glomeromycetes</taxon>
        <taxon>Diversisporales</taxon>
        <taxon>Gigasporaceae</taxon>
        <taxon>Dentiscutata</taxon>
    </lineage>
</organism>
<gene>
    <name evidence="1" type="ORF">DHETER_LOCUS2361</name>
</gene>
<name>A0ACA9KPZ0_9GLOM</name>
<accession>A0ACA9KPZ0</accession>
<keyword evidence="2" id="KW-1185">Reference proteome</keyword>
<reference evidence="1" key="1">
    <citation type="submission" date="2021-06" db="EMBL/GenBank/DDBJ databases">
        <authorList>
            <person name="Kallberg Y."/>
            <person name="Tangrot J."/>
            <person name="Rosling A."/>
        </authorList>
    </citation>
    <scope>NUCLEOTIDE SEQUENCE</scope>
    <source>
        <strain evidence="1">IL203A</strain>
    </source>
</reference>
<dbReference type="Proteomes" id="UP000789702">
    <property type="component" value="Unassembled WGS sequence"/>
</dbReference>
<feature type="non-terminal residue" evidence="1">
    <location>
        <position position="1"/>
    </location>
</feature>
<evidence type="ECO:0000313" key="2">
    <source>
        <dbReference type="Proteomes" id="UP000789702"/>
    </source>
</evidence>
<protein>
    <submittedName>
        <fullName evidence="1">7202_t:CDS:1</fullName>
    </submittedName>
</protein>